<dbReference type="STRING" id="91928.A0A0D2BG66"/>
<organism evidence="2 3">
    <name type="scientific">Exophiala spinifera</name>
    <dbReference type="NCBI Taxonomy" id="91928"/>
    <lineage>
        <taxon>Eukaryota</taxon>
        <taxon>Fungi</taxon>
        <taxon>Dikarya</taxon>
        <taxon>Ascomycota</taxon>
        <taxon>Pezizomycotina</taxon>
        <taxon>Eurotiomycetes</taxon>
        <taxon>Chaetothyriomycetidae</taxon>
        <taxon>Chaetothyriales</taxon>
        <taxon>Herpotrichiellaceae</taxon>
        <taxon>Exophiala</taxon>
    </lineage>
</organism>
<accession>A0A0D2BG66</accession>
<dbReference type="InterPro" id="IPR019183">
    <property type="entry name" value="NAA25_NatB_aux_su"/>
</dbReference>
<evidence type="ECO:0000313" key="2">
    <source>
        <dbReference type="EMBL" id="KIW17605.1"/>
    </source>
</evidence>
<reference evidence="2 3" key="1">
    <citation type="submission" date="2015-01" db="EMBL/GenBank/DDBJ databases">
        <title>The Genome Sequence of Exophiala spinifera CBS89968.</title>
        <authorList>
            <consortium name="The Broad Institute Genomics Platform"/>
            <person name="Cuomo C."/>
            <person name="de Hoog S."/>
            <person name="Gorbushina A."/>
            <person name="Stielow B."/>
            <person name="Teixiera M."/>
            <person name="Abouelleil A."/>
            <person name="Chapman S.B."/>
            <person name="Priest M."/>
            <person name="Young S.K."/>
            <person name="Wortman J."/>
            <person name="Nusbaum C."/>
            <person name="Birren B."/>
        </authorList>
    </citation>
    <scope>NUCLEOTIDE SEQUENCE [LARGE SCALE GENOMIC DNA]</scope>
    <source>
        <strain evidence="2 3">CBS 89968</strain>
    </source>
</reference>
<dbReference type="EMBL" id="KN847494">
    <property type="protein sequence ID" value="KIW17605.1"/>
    <property type="molecule type" value="Genomic_DNA"/>
</dbReference>
<dbReference type="PANTHER" id="PTHR22767:SF3">
    <property type="entry name" value="N-ALPHA-ACETYLTRANSFERASE 25, NATB AUXILIARY SUBUNIT"/>
    <property type="match status" value="1"/>
</dbReference>
<dbReference type="HOGENOM" id="CLU_013217_0_0_1"/>
<keyword evidence="3" id="KW-1185">Reference proteome</keyword>
<dbReference type="AlphaFoldDB" id="A0A0D2BG66"/>
<proteinExistence type="inferred from homology"/>
<dbReference type="GO" id="GO:0031416">
    <property type="term" value="C:NatB complex"/>
    <property type="evidence" value="ECO:0007669"/>
    <property type="project" value="TreeGrafter"/>
</dbReference>
<dbReference type="VEuPathDB" id="FungiDB:PV08_04800"/>
<name>A0A0D2BG66_9EURO</name>
<dbReference type="Proteomes" id="UP000053328">
    <property type="component" value="Unassembled WGS sequence"/>
</dbReference>
<evidence type="ECO:0000256" key="1">
    <source>
        <dbReference type="ARBA" id="ARBA00006298"/>
    </source>
</evidence>
<sequence>MSDPSVTERRIRPIQDAIATSNWKQALQACDKWSKKGEKSDRFQALRAFVLVSHPEPAHHARGRTEVLGLCTRKPPVTEPEAIYQLQDALKALATEADDELMKLWERATTAKPNDKDLLMRWINQAIDLSDWRSAQKAAMGLRKSFPQDRNYEFWNIAMCYLISIESSVPEKDRILFGTLAYRMIIKAVEAIPPSQDENSAPGKGLATPEEVSLLVQILNSTGRPQESVKLLQSESLNSKSGIGKRDTQLIALLLSQSLEQSEQWEEAFCYCHELLSDQSCQSDDRIWGLYLTALSHLPSESFRPKAKQMLDDACAAKPFSRSSHMAMMKFLQSEQGDDHLEELLRICKLYAGEFSDKAFCFDDMKGALRRLDKNRLDDFTISLSRSTGLLADLFNFKVDYSFLPADAPDQELIGFAQRALMLFKEAEKAGKPCPEAAFLAVLAVLRLSLKKDCNELALFALTLLEIGRTKYGDYYLFTVLLVHLQVHLGLMSLAMSTFKRLSIKNMQWETVGHLFLTRISTLHPASNGAGEEGFDPSNAISTGLTILENADNALVRGIRGGLNHGSYSNIHNSVVVRSHIENSMNRQVFLIEERKLLRQLGILEDTVLPRRPSNLVDKRDFSYLPAYRDDDPELLASFRCGPLPKEKWITAMSVFENVATYLEAQLTSQPALLTKVSENLDDALTQLESVCDSPENTDLTKQETSNLACYKLLAQAVLFIKDGSATQDQWKDVLSQLGQWLSKTLDGRKRNPSGLSVGDVRVPVWEDLHNSLSQLETLKVVAMLLGVSSKPSKRAKGKAVGPSKEELGEVRKLVSELEKQIHDDARDMREQVTAAGVLGKLVDVGFGREGVPSELGQIVQELCAEAWMENYCGNMKESWEDAVNGVLAVKVKVYS</sequence>
<evidence type="ECO:0000313" key="3">
    <source>
        <dbReference type="Proteomes" id="UP000053328"/>
    </source>
</evidence>
<dbReference type="GeneID" id="27331883"/>
<dbReference type="Pfam" id="PF09797">
    <property type="entry name" value="NatB_MDM20"/>
    <property type="match status" value="1"/>
</dbReference>
<comment type="similarity">
    <text evidence="1">Belongs to the MDM20/NAA25 family.</text>
</comment>
<dbReference type="OrthoDB" id="1874341at2759"/>
<gene>
    <name evidence="2" type="ORF">PV08_04800</name>
</gene>
<protein>
    <submittedName>
        <fullName evidence="2">Uncharacterized protein</fullName>
    </submittedName>
</protein>
<dbReference type="RefSeq" id="XP_016237821.1">
    <property type="nucleotide sequence ID" value="XM_016379144.1"/>
</dbReference>
<dbReference type="PANTHER" id="PTHR22767">
    <property type="entry name" value="N-TERMINAL ACETYLTRANSFERASE-RELATED"/>
    <property type="match status" value="1"/>
</dbReference>